<dbReference type="Proteomes" id="UP000278962">
    <property type="component" value="Unassembled WGS sequence"/>
</dbReference>
<dbReference type="EMBL" id="RBIL01000001">
    <property type="protein sequence ID" value="RKQ90417.1"/>
    <property type="molecule type" value="Genomic_DNA"/>
</dbReference>
<protein>
    <submittedName>
        <fullName evidence="1">Uncharacterized protein</fullName>
    </submittedName>
</protein>
<gene>
    <name evidence="1" type="ORF">C8N24_0219</name>
</gene>
<name>A0A660L5Z9_9ACTN</name>
<proteinExistence type="predicted"/>
<dbReference type="AlphaFoldDB" id="A0A660L5Z9"/>
<keyword evidence="2" id="KW-1185">Reference proteome</keyword>
<dbReference type="RefSeq" id="WP_121246967.1">
    <property type="nucleotide sequence ID" value="NZ_RBIL01000001.1"/>
</dbReference>
<evidence type="ECO:0000313" key="2">
    <source>
        <dbReference type="Proteomes" id="UP000278962"/>
    </source>
</evidence>
<organism evidence="1 2">
    <name type="scientific">Solirubrobacter pauli</name>
    <dbReference type="NCBI Taxonomy" id="166793"/>
    <lineage>
        <taxon>Bacteria</taxon>
        <taxon>Bacillati</taxon>
        <taxon>Actinomycetota</taxon>
        <taxon>Thermoleophilia</taxon>
        <taxon>Solirubrobacterales</taxon>
        <taxon>Solirubrobacteraceae</taxon>
        <taxon>Solirubrobacter</taxon>
    </lineage>
</organism>
<evidence type="ECO:0000313" key="1">
    <source>
        <dbReference type="EMBL" id="RKQ90417.1"/>
    </source>
</evidence>
<comment type="caution">
    <text evidence="1">The sequence shown here is derived from an EMBL/GenBank/DDBJ whole genome shotgun (WGS) entry which is preliminary data.</text>
</comment>
<dbReference type="OrthoDB" id="3497533at2"/>
<accession>A0A660L5Z9</accession>
<reference evidence="1 2" key="1">
    <citation type="submission" date="2018-10" db="EMBL/GenBank/DDBJ databases">
        <title>Genomic Encyclopedia of Archaeal and Bacterial Type Strains, Phase II (KMG-II): from individual species to whole genera.</title>
        <authorList>
            <person name="Goeker M."/>
        </authorList>
    </citation>
    <scope>NUCLEOTIDE SEQUENCE [LARGE SCALE GENOMIC DNA]</scope>
    <source>
        <strain evidence="1 2">DSM 14954</strain>
    </source>
</reference>
<sequence>MLDRIAASDFRANDAFELILVDRLGADQRAALGLAEEDPDLYGVLLPRTPGPGRHPKAIDRDTALLYLTLRTPGRLPRYVHSLLGADLRPTVTRLVLDGVLEIDAGGRFVAGAEALALLAPPPEPANGDGRIAALSVAALHYGQRLELDDTTVLAGRLYSYNRLPLTPLWRRRLPTRAALAEQLGVAAGMPLTRTIGRRWTATRTTDNESPWLSWGAPPEHDHGDGTFKLYVSPQPDVLVDVLPDVVDVLAETRAAAFKVGADVDGVLRPDKLVAYFDRFERLAVAGERLRERLDGVPAHGVPFTAEIDPAGLLSWGTDPPAHAQTTGLQGHESWRLWLCVRLAAAVLSARAGAGGEPWRYALERIRLEGVDPATWAPTQAIWRQA</sequence>